<organism evidence="1 2">
    <name type="scientific">Camellia lanceoleosa</name>
    <dbReference type="NCBI Taxonomy" id="1840588"/>
    <lineage>
        <taxon>Eukaryota</taxon>
        <taxon>Viridiplantae</taxon>
        <taxon>Streptophyta</taxon>
        <taxon>Embryophyta</taxon>
        <taxon>Tracheophyta</taxon>
        <taxon>Spermatophyta</taxon>
        <taxon>Magnoliopsida</taxon>
        <taxon>eudicotyledons</taxon>
        <taxon>Gunneridae</taxon>
        <taxon>Pentapetalae</taxon>
        <taxon>asterids</taxon>
        <taxon>Ericales</taxon>
        <taxon>Theaceae</taxon>
        <taxon>Camellia</taxon>
    </lineage>
</organism>
<evidence type="ECO:0000313" key="2">
    <source>
        <dbReference type="Proteomes" id="UP001060215"/>
    </source>
</evidence>
<gene>
    <name evidence="1" type="ORF">LOK49_LG10G02153</name>
</gene>
<sequence length="337" mass="38071">MLRFAALAWQLSLPVPSQLWACSRNLPDGRHPVASPSCSLEDRCPLAFDRLVTGHINVVKTEYHEFESSSLSSPAESPETVDAPVSPPIATLPLVVASMDWPEVTKYRGLVSAQPHRDEIINDLYKTIQDPQRGTVHSGMELLIVFRRSTGHKPHRIIFYRDGVSEGQFNQVFLYEMDAIRKACVSLEENYLPPVTFVVVQKRHHTRLFPAQHNDHNSTDRSGNILPGTVVDTTICHPPEFDFYLCNHAGIQNKPTHTTMCYMMRTNSGDALQTLTNNLFPPAYYAHLAAFRARYYIEGETSESESTSGGRATRERNVEVRPLPLIKDNVKEVMFYC</sequence>
<protein>
    <submittedName>
        <fullName evidence="1">Protein argonaute 1B</fullName>
    </submittedName>
</protein>
<proteinExistence type="predicted"/>
<dbReference type="EMBL" id="CM045767">
    <property type="protein sequence ID" value="KAI7998954.1"/>
    <property type="molecule type" value="Genomic_DNA"/>
</dbReference>
<reference evidence="1 2" key="1">
    <citation type="journal article" date="2022" name="Plant J.">
        <title>Chromosome-level genome of Camellia lanceoleosa provides a valuable resource for understanding genome evolution and self-incompatibility.</title>
        <authorList>
            <person name="Gong W."/>
            <person name="Xiao S."/>
            <person name="Wang L."/>
            <person name="Liao Z."/>
            <person name="Chang Y."/>
            <person name="Mo W."/>
            <person name="Hu G."/>
            <person name="Li W."/>
            <person name="Zhao G."/>
            <person name="Zhu H."/>
            <person name="Hu X."/>
            <person name="Ji K."/>
            <person name="Xiang X."/>
            <person name="Song Q."/>
            <person name="Yuan D."/>
            <person name="Jin S."/>
            <person name="Zhang L."/>
        </authorList>
    </citation>
    <scope>NUCLEOTIDE SEQUENCE [LARGE SCALE GENOMIC DNA]</scope>
    <source>
        <strain evidence="1">SQ_2022a</strain>
    </source>
</reference>
<comment type="caution">
    <text evidence="1">The sequence shown here is derived from an EMBL/GenBank/DDBJ whole genome shotgun (WGS) entry which is preliminary data.</text>
</comment>
<dbReference type="Proteomes" id="UP001060215">
    <property type="component" value="Chromosome 10"/>
</dbReference>
<accession>A0ACC0GDN2</accession>
<evidence type="ECO:0000313" key="1">
    <source>
        <dbReference type="EMBL" id="KAI7998954.1"/>
    </source>
</evidence>
<name>A0ACC0GDN2_9ERIC</name>
<keyword evidence="2" id="KW-1185">Reference proteome</keyword>